<comment type="cofactor">
    <cofactor evidence="1">
        <name>[4Fe-4S] cluster</name>
        <dbReference type="ChEBI" id="CHEBI:49883"/>
    </cofactor>
</comment>
<dbReference type="InterPro" id="IPR034457">
    <property type="entry name" value="Organic_radical-activating"/>
</dbReference>
<dbReference type="Gene3D" id="3.20.20.70">
    <property type="entry name" value="Aldolase class I"/>
    <property type="match status" value="1"/>
</dbReference>
<gene>
    <name evidence="9" type="ORF">Cpap_1012</name>
</gene>
<evidence type="ECO:0000256" key="4">
    <source>
        <dbReference type="ARBA" id="ARBA00022723"/>
    </source>
</evidence>
<keyword evidence="5" id="KW-0408">Iron</keyword>
<dbReference type="eggNOG" id="COG1180">
    <property type="taxonomic scope" value="Bacteria"/>
</dbReference>
<dbReference type="PROSITE" id="PS51379">
    <property type="entry name" value="4FE4S_FER_2"/>
    <property type="match status" value="2"/>
</dbReference>
<name>F1TG11_9FIRM</name>
<dbReference type="SUPFAM" id="SSF54862">
    <property type="entry name" value="4Fe-4S ferredoxins"/>
    <property type="match status" value="1"/>
</dbReference>
<dbReference type="GO" id="GO:0016491">
    <property type="term" value="F:oxidoreductase activity"/>
    <property type="evidence" value="ECO:0007669"/>
    <property type="project" value="InterPro"/>
</dbReference>
<dbReference type="InterPro" id="IPR007197">
    <property type="entry name" value="rSAM"/>
</dbReference>
<organism evidence="9 10">
    <name type="scientific">Ruminiclostridium papyrosolvens DSM 2782</name>
    <dbReference type="NCBI Taxonomy" id="588581"/>
    <lineage>
        <taxon>Bacteria</taxon>
        <taxon>Bacillati</taxon>
        <taxon>Bacillota</taxon>
        <taxon>Clostridia</taxon>
        <taxon>Eubacteriales</taxon>
        <taxon>Oscillospiraceae</taxon>
        <taxon>Ruminiclostridium</taxon>
    </lineage>
</organism>
<feature type="domain" description="4Fe-4S ferredoxin-type" evidence="8">
    <location>
        <begin position="74"/>
        <end position="103"/>
    </location>
</feature>
<dbReference type="SFLD" id="SFLDG01118">
    <property type="entry name" value="activating_enzymes__group_2"/>
    <property type="match status" value="1"/>
</dbReference>
<evidence type="ECO:0000313" key="10">
    <source>
        <dbReference type="Proteomes" id="UP000003860"/>
    </source>
</evidence>
<keyword evidence="4" id="KW-0479">Metal-binding</keyword>
<dbReference type="Pfam" id="PF13187">
    <property type="entry name" value="Fer4_9"/>
    <property type="match status" value="1"/>
</dbReference>
<dbReference type="InterPro" id="IPR012839">
    <property type="entry name" value="Organic_radical_activase"/>
</dbReference>
<dbReference type="GO" id="GO:0051539">
    <property type="term" value="F:4 iron, 4 sulfur cluster binding"/>
    <property type="evidence" value="ECO:0007669"/>
    <property type="project" value="UniProtKB-KW"/>
</dbReference>
<dbReference type="InterPro" id="IPR058240">
    <property type="entry name" value="rSAM_sf"/>
</dbReference>
<reference evidence="9" key="1">
    <citation type="submission" date="2009-07" db="EMBL/GenBank/DDBJ databases">
        <authorList>
            <consortium name="US DOE Joint Genome Institute (JGI-PGF)"/>
            <person name="Lucas S."/>
            <person name="Copeland A."/>
            <person name="Lapidus A."/>
            <person name="Glavina del Rio T."/>
            <person name="Tice H."/>
            <person name="Bruce D."/>
            <person name="Goodwin L."/>
            <person name="Pitluck S."/>
            <person name="Larimer F."/>
            <person name="Land M.L."/>
            <person name="Mouttaki H."/>
            <person name="He Z."/>
            <person name="Zhou J."/>
            <person name="Hemme C.L."/>
        </authorList>
    </citation>
    <scope>NUCLEOTIDE SEQUENCE [LARGE SCALE GENOMIC DNA]</scope>
    <source>
        <strain evidence="9">DSM 2782</strain>
    </source>
</reference>
<dbReference type="InterPro" id="IPR013785">
    <property type="entry name" value="Aldolase_TIM"/>
</dbReference>
<dbReference type="SUPFAM" id="SSF102114">
    <property type="entry name" value="Radical SAM enzymes"/>
    <property type="match status" value="1"/>
</dbReference>
<proteinExistence type="predicted"/>
<dbReference type="InterPro" id="IPR017900">
    <property type="entry name" value="4Fe4S_Fe_S_CS"/>
</dbReference>
<evidence type="ECO:0000313" key="9">
    <source>
        <dbReference type="EMBL" id="EGD46630.1"/>
    </source>
</evidence>
<dbReference type="AlphaFoldDB" id="F1TG11"/>
<dbReference type="PANTHER" id="PTHR30352">
    <property type="entry name" value="PYRUVATE FORMATE-LYASE-ACTIVATING ENZYME"/>
    <property type="match status" value="1"/>
</dbReference>
<dbReference type="EMBL" id="ACXX02000012">
    <property type="protein sequence ID" value="EGD46630.1"/>
    <property type="molecule type" value="Genomic_DNA"/>
</dbReference>
<evidence type="ECO:0000256" key="6">
    <source>
        <dbReference type="ARBA" id="ARBA00023014"/>
    </source>
</evidence>
<evidence type="ECO:0000256" key="2">
    <source>
        <dbReference type="ARBA" id="ARBA00022485"/>
    </source>
</evidence>
<dbReference type="OrthoDB" id="9782387at2"/>
<dbReference type="InterPro" id="IPR040074">
    <property type="entry name" value="BssD/PflA/YjjW"/>
</dbReference>
<dbReference type="GO" id="GO:0046872">
    <property type="term" value="F:metal ion binding"/>
    <property type="evidence" value="ECO:0007669"/>
    <property type="project" value="UniProtKB-KW"/>
</dbReference>
<evidence type="ECO:0000259" key="8">
    <source>
        <dbReference type="PROSITE" id="PS51379"/>
    </source>
</evidence>
<dbReference type="PANTHER" id="PTHR30352:SF4">
    <property type="entry name" value="PYRUVATE FORMATE-LYASE 2-ACTIVATING ENZYME"/>
    <property type="match status" value="1"/>
</dbReference>
<dbReference type="NCBIfam" id="TIGR02494">
    <property type="entry name" value="PFLE_PFLC"/>
    <property type="match status" value="1"/>
</dbReference>
<dbReference type="Gene3D" id="3.30.70.20">
    <property type="match status" value="1"/>
</dbReference>
<dbReference type="InterPro" id="IPR017896">
    <property type="entry name" value="4Fe4S_Fe-S-bd"/>
</dbReference>
<dbReference type="PIRSF" id="PIRSF000371">
    <property type="entry name" value="PFL_act_enz"/>
    <property type="match status" value="1"/>
</dbReference>
<dbReference type="Proteomes" id="UP000003860">
    <property type="component" value="Unassembled WGS sequence"/>
</dbReference>
<keyword evidence="10" id="KW-1185">Reference proteome</keyword>
<keyword evidence="3" id="KW-0949">S-adenosyl-L-methionine</keyword>
<keyword evidence="2" id="KW-0004">4Fe-4S</keyword>
<dbReference type="PROSITE" id="PS00198">
    <property type="entry name" value="4FE4S_FER_1"/>
    <property type="match status" value="1"/>
</dbReference>
<dbReference type="STRING" id="588581.Cpap_1012"/>
<evidence type="ECO:0000256" key="3">
    <source>
        <dbReference type="ARBA" id="ARBA00022691"/>
    </source>
</evidence>
<dbReference type="SFLD" id="SFLDG01066">
    <property type="entry name" value="organic_radical-activating_enz"/>
    <property type="match status" value="1"/>
</dbReference>
<sequence length="303" mass="34506">MRIKYFDIGWLSRTDGPGNRTVLFLQECNLRCPWCHSPHSREVESPILFNEVRCINCHNCMEICIQNVHSFRNGIHMVQRKNCIKCGRCIEACPTSRLDTNSGALFLPTRSMEVSDMFSLLRPQLEVLKTSGGLTVSGGEALLQKEAVMEILKLCKSRNIHTAVETSLTLPEEYYDSVSEYVDCWLIGLRGTYLNNISDKIKSTTMNNVRYFSRLDSEVVVRFPVIKNYTMSEIQLSRIAETMCIGAFNNIEILPCNKSMEHYYKLSGITSEINAEDAFPDAYEIKCIVSFFKAKGFNVKVIS</sequence>
<feature type="domain" description="4Fe-4S ferredoxin-type" evidence="8">
    <location>
        <begin position="45"/>
        <end position="73"/>
    </location>
</feature>
<evidence type="ECO:0000256" key="7">
    <source>
        <dbReference type="ARBA" id="ARBA00047365"/>
    </source>
</evidence>
<accession>F1TG11</accession>
<comment type="caution">
    <text evidence="9">The sequence shown here is derived from an EMBL/GenBank/DDBJ whole genome shotgun (WGS) entry which is preliminary data.</text>
</comment>
<evidence type="ECO:0000256" key="5">
    <source>
        <dbReference type="ARBA" id="ARBA00023004"/>
    </source>
</evidence>
<protein>
    <submittedName>
        <fullName evidence="9">Radical SAM domain protein</fullName>
    </submittedName>
</protein>
<keyword evidence="6" id="KW-0411">Iron-sulfur</keyword>
<dbReference type="RefSeq" id="WP_004621020.1">
    <property type="nucleotide sequence ID" value="NZ_ACXX02000012.1"/>
</dbReference>
<dbReference type="SFLD" id="SFLDS00029">
    <property type="entry name" value="Radical_SAM"/>
    <property type="match status" value="1"/>
</dbReference>
<reference evidence="9" key="2">
    <citation type="submission" date="2011-01" db="EMBL/GenBank/DDBJ databases">
        <title>The Non-contiguous Finished genome of Clostridium papyrosolvens.</title>
        <authorList>
            <person name="Lucas S."/>
            <person name="Copeland A."/>
            <person name="Lapidus A."/>
            <person name="Cheng J.-F."/>
            <person name="Goodwin L."/>
            <person name="Pitluck S."/>
            <person name="Misra M."/>
            <person name="Chertkov O."/>
            <person name="Detter J.C."/>
            <person name="Han C."/>
            <person name="Tapia R."/>
            <person name="Land M."/>
            <person name="Hauser L."/>
            <person name="Kyrpides N."/>
            <person name="Ivanova N."/>
            <person name="Pagani I."/>
            <person name="Mouttaki H."/>
            <person name="He Z."/>
            <person name="Zhou J."/>
            <person name="Hemme C.L."/>
            <person name="Woyke T."/>
        </authorList>
    </citation>
    <scope>NUCLEOTIDE SEQUENCE [LARGE SCALE GENOMIC DNA]</scope>
    <source>
        <strain evidence="9">DSM 2782</strain>
    </source>
</reference>
<evidence type="ECO:0000256" key="1">
    <source>
        <dbReference type="ARBA" id="ARBA00001966"/>
    </source>
</evidence>
<comment type="catalytic activity">
    <reaction evidence="7">
        <text>glycyl-[protein] + reduced [flavodoxin] + S-adenosyl-L-methionine = glycin-2-yl radical-[protein] + semiquinone [flavodoxin] + 5'-deoxyadenosine + L-methionine + H(+)</text>
        <dbReference type="Rhea" id="RHEA:61976"/>
        <dbReference type="Rhea" id="RHEA-COMP:10622"/>
        <dbReference type="Rhea" id="RHEA-COMP:14480"/>
        <dbReference type="Rhea" id="RHEA-COMP:15993"/>
        <dbReference type="Rhea" id="RHEA-COMP:15994"/>
        <dbReference type="ChEBI" id="CHEBI:15378"/>
        <dbReference type="ChEBI" id="CHEBI:17319"/>
        <dbReference type="ChEBI" id="CHEBI:29947"/>
        <dbReference type="ChEBI" id="CHEBI:32722"/>
        <dbReference type="ChEBI" id="CHEBI:57618"/>
        <dbReference type="ChEBI" id="CHEBI:57844"/>
        <dbReference type="ChEBI" id="CHEBI:59789"/>
        <dbReference type="ChEBI" id="CHEBI:140311"/>
    </reaction>
</comment>